<dbReference type="Proteomes" id="UP000298061">
    <property type="component" value="Unassembled WGS sequence"/>
</dbReference>
<gene>
    <name evidence="1" type="ORF">EWM64_g2906</name>
</gene>
<dbReference type="AlphaFoldDB" id="A0A4Z0A236"/>
<evidence type="ECO:0000313" key="1">
    <source>
        <dbReference type="EMBL" id="TFY81112.1"/>
    </source>
</evidence>
<accession>A0A4Z0A236</accession>
<protein>
    <submittedName>
        <fullName evidence="1">Uncharacterized protein</fullName>
    </submittedName>
</protein>
<sequence>MRHLFTGPSSAHAFEDGGVRYDNPEARWLSPVSTLPPGDYGGGTRSTNAELIGVTGVTGRMIAYAYVQVRFALSSKSAKDGKFDYIVADDIV</sequence>
<evidence type="ECO:0000313" key="2">
    <source>
        <dbReference type="Proteomes" id="UP000298061"/>
    </source>
</evidence>
<dbReference type="InterPro" id="IPR046521">
    <property type="entry name" value="DUF6698"/>
</dbReference>
<proteinExistence type="predicted"/>
<reference evidence="1 2" key="1">
    <citation type="submission" date="2019-02" db="EMBL/GenBank/DDBJ databases">
        <title>Genome sequencing of the rare red list fungi Hericium alpestre (H. flagellum).</title>
        <authorList>
            <person name="Buettner E."/>
            <person name="Kellner H."/>
        </authorList>
    </citation>
    <scope>NUCLEOTIDE SEQUENCE [LARGE SCALE GENOMIC DNA]</scope>
    <source>
        <strain evidence="1 2">DSM 108284</strain>
    </source>
</reference>
<dbReference type="Pfam" id="PF20414">
    <property type="entry name" value="DUF6698"/>
    <property type="match status" value="1"/>
</dbReference>
<dbReference type="OrthoDB" id="3220614at2759"/>
<dbReference type="EMBL" id="SFCI01000249">
    <property type="protein sequence ID" value="TFY81112.1"/>
    <property type="molecule type" value="Genomic_DNA"/>
</dbReference>
<comment type="caution">
    <text evidence="1">The sequence shown here is derived from an EMBL/GenBank/DDBJ whole genome shotgun (WGS) entry which is preliminary data.</text>
</comment>
<keyword evidence="2" id="KW-1185">Reference proteome</keyword>
<organism evidence="1 2">
    <name type="scientific">Hericium alpestre</name>
    <dbReference type="NCBI Taxonomy" id="135208"/>
    <lineage>
        <taxon>Eukaryota</taxon>
        <taxon>Fungi</taxon>
        <taxon>Dikarya</taxon>
        <taxon>Basidiomycota</taxon>
        <taxon>Agaricomycotina</taxon>
        <taxon>Agaricomycetes</taxon>
        <taxon>Russulales</taxon>
        <taxon>Hericiaceae</taxon>
        <taxon>Hericium</taxon>
    </lineage>
</organism>
<name>A0A4Z0A236_9AGAM</name>